<comment type="function">
    <text evidence="10">Necessary for normal cell division and for the maintenance of normal septation.</text>
</comment>
<evidence type="ECO:0000256" key="7">
    <source>
        <dbReference type="ARBA" id="ARBA00023134"/>
    </source>
</evidence>
<dbReference type="Pfam" id="PF01926">
    <property type="entry name" value="MMR_HSR1"/>
    <property type="match status" value="1"/>
</dbReference>
<evidence type="ECO:0000259" key="11">
    <source>
        <dbReference type="PROSITE" id="PS51706"/>
    </source>
</evidence>
<dbReference type="PANTHER" id="PTHR11649">
    <property type="entry name" value="MSS1/TRME-RELATED GTP-BINDING PROTEIN"/>
    <property type="match status" value="1"/>
</dbReference>
<keyword evidence="7 10" id="KW-0342">GTP-binding</keyword>
<evidence type="ECO:0000313" key="13">
    <source>
        <dbReference type="Proteomes" id="UP000248132"/>
    </source>
</evidence>
<keyword evidence="13" id="KW-1185">Reference proteome</keyword>
<dbReference type="HAMAP" id="MF_00321">
    <property type="entry name" value="GTPase_EngB"/>
    <property type="match status" value="1"/>
</dbReference>
<keyword evidence="3 10" id="KW-0132">Cell division</keyword>
<dbReference type="GO" id="GO:0005525">
    <property type="term" value="F:GTP binding"/>
    <property type="evidence" value="ECO:0007669"/>
    <property type="project" value="UniProtKB-UniRule"/>
</dbReference>
<evidence type="ECO:0000256" key="10">
    <source>
        <dbReference type="HAMAP-Rule" id="MF_00321"/>
    </source>
</evidence>
<evidence type="ECO:0000256" key="3">
    <source>
        <dbReference type="ARBA" id="ARBA00022618"/>
    </source>
</evidence>
<proteinExistence type="inferred from homology"/>
<dbReference type="InterPro" id="IPR030393">
    <property type="entry name" value="G_ENGB_dom"/>
</dbReference>
<dbReference type="InterPro" id="IPR027417">
    <property type="entry name" value="P-loop_NTPase"/>
</dbReference>
<keyword evidence="8 10" id="KW-0717">Septation</keyword>
<dbReference type="GO" id="GO:0046872">
    <property type="term" value="F:metal ion binding"/>
    <property type="evidence" value="ECO:0007669"/>
    <property type="project" value="UniProtKB-KW"/>
</dbReference>
<dbReference type="PANTHER" id="PTHR11649:SF13">
    <property type="entry name" value="ENGB-TYPE G DOMAIN-CONTAINING PROTEIN"/>
    <property type="match status" value="1"/>
</dbReference>
<keyword evidence="4" id="KW-0479">Metal-binding</keyword>
<evidence type="ECO:0000256" key="4">
    <source>
        <dbReference type="ARBA" id="ARBA00022723"/>
    </source>
</evidence>
<dbReference type="Proteomes" id="UP000248132">
    <property type="component" value="Unassembled WGS sequence"/>
</dbReference>
<dbReference type="SUPFAM" id="SSF52540">
    <property type="entry name" value="P-loop containing nucleoside triphosphate hydrolases"/>
    <property type="match status" value="1"/>
</dbReference>
<name>A0A318XP62_9FIRM</name>
<keyword evidence="5 10" id="KW-0547">Nucleotide-binding</keyword>
<dbReference type="CDD" id="cd01876">
    <property type="entry name" value="YihA_EngB"/>
    <property type="match status" value="1"/>
</dbReference>
<accession>A0A318XP62</accession>
<keyword evidence="6" id="KW-0460">Magnesium</keyword>
<dbReference type="GO" id="GO:0000917">
    <property type="term" value="P:division septum assembly"/>
    <property type="evidence" value="ECO:0007669"/>
    <property type="project" value="UniProtKB-KW"/>
</dbReference>
<dbReference type="InterPro" id="IPR006073">
    <property type="entry name" value="GTP-bd"/>
</dbReference>
<evidence type="ECO:0000256" key="9">
    <source>
        <dbReference type="ARBA" id="ARBA00023306"/>
    </source>
</evidence>
<keyword evidence="9 10" id="KW-0131">Cell cycle</keyword>
<evidence type="ECO:0000256" key="2">
    <source>
        <dbReference type="ARBA" id="ARBA00009638"/>
    </source>
</evidence>
<evidence type="ECO:0000256" key="1">
    <source>
        <dbReference type="ARBA" id="ARBA00001946"/>
    </source>
</evidence>
<dbReference type="PROSITE" id="PS51706">
    <property type="entry name" value="G_ENGB"/>
    <property type="match status" value="1"/>
</dbReference>
<comment type="caution">
    <text evidence="12">The sequence shown here is derived from an EMBL/GenBank/DDBJ whole genome shotgun (WGS) entry which is preliminary data.</text>
</comment>
<dbReference type="GO" id="GO:0005829">
    <property type="term" value="C:cytosol"/>
    <property type="evidence" value="ECO:0007669"/>
    <property type="project" value="TreeGrafter"/>
</dbReference>
<evidence type="ECO:0000256" key="8">
    <source>
        <dbReference type="ARBA" id="ARBA00023210"/>
    </source>
</evidence>
<evidence type="ECO:0000256" key="6">
    <source>
        <dbReference type="ARBA" id="ARBA00022842"/>
    </source>
</evidence>
<dbReference type="OrthoDB" id="9804921at2"/>
<gene>
    <name evidence="10" type="primary">engB</name>
    <name evidence="12" type="ORF">LY28_01868</name>
</gene>
<comment type="similarity">
    <text evidence="2 10">Belongs to the TRAFAC class TrmE-Era-EngA-EngB-Septin-like GTPase superfamily. EngB GTPase family.</text>
</comment>
<sequence length="240" mass="27203">MIIKNAEHEITAVKPNQYPVTGFPEVAFVGRSNVGKSSIINTLLNRKNLARVGQTPGKTRQINFFIVNNNFYLVDLPGYGFANVSKEMKASWENIIETYLYSRKQNHLKLVVMLVDIRHSPSKDDIIMHQWIKGFGMKSLIVATKADKISRSQINVRLNDIRKVLQLDKATKIIPFSSEKRTGKDEVLEEISLSMGEASIEAAESSRRISCQDEKELDELVELDRLGEEEEPEELAEPAE</sequence>
<comment type="cofactor">
    <cofactor evidence="1">
        <name>Mg(2+)</name>
        <dbReference type="ChEBI" id="CHEBI:18420"/>
    </cofactor>
</comment>
<dbReference type="Gene3D" id="3.40.50.300">
    <property type="entry name" value="P-loop containing nucleotide triphosphate hydrolases"/>
    <property type="match status" value="1"/>
</dbReference>
<feature type="domain" description="EngB-type G" evidence="11">
    <location>
        <begin position="22"/>
        <end position="197"/>
    </location>
</feature>
<dbReference type="NCBIfam" id="TIGR03598">
    <property type="entry name" value="GTPase_YsxC"/>
    <property type="match status" value="1"/>
</dbReference>
<dbReference type="FunFam" id="3.40.50.300:FF:000098">
    <property type="entry name" value="Probable GTP-binding protein EngB"/>
    <property type="match status" value="1"/>
</dbReference>
<dbReference type="InterPro" id="IPR019987">
    <property type="entry name" value="GTP-bd_ribosome_bio_YsxC"/>
</dbReference>
<evidence type="ECO:0000313" key="12">
    <source>
        <dbReference type="EMBL" id="PYG87848.1"/>
    </source>
</evidence>
<evidence type="ECO:0000256" key="5">
    <source>
        <dbReference type="ARBA" id="ARBA00022741"/>
    </source>
</evidence>
<reference evidence="12 13" key="1">
    <citation type="submission" date="2018-06" db="EMBL/GenBank/DDBJ databases">
        <title>Genomic Encyclopedia of Type Strains, Phase I: the one thousand microbial genomes (KMG-I) project.</title>
        <authorList>
            <person name="Kyrpides N."/>
        </authorList>
    </citation>
    <scope>NUCLEOTIDE SEQUENCE [LARGE SCALE GENOMIC DNA]</scope>
    <source>
        <strain evidence="12 13">DSM 19573</strain>
    </source>
</reference>
<organism evidence="12 13">
    <name type="scientific">Ruminiclostridium sufflavum DSM 19573</name>
    <dbReference type="NCBI Taxonomy" id="1121337"/>
    <lineage>
        <taxon>Bacteria</taxon>
        <taxon>Bacillati</taxon>
        <taxon>Bacillota</taxon>
        <taxon>Clostridia</taxon>
        <taxon>Eubacteriales</taxon>
        <taxon>Oscillospiraceae</taxon>
        <taxon>Ruminiclostridium</taxon>
    </lineage>
</organism>
<protein>
    <recommendedName>
        <fullName evidence="10">Probable GTP-binding protein EngB</fullName>
    </recommendedName>
</protein>
<dbReference type="EMBL" id="QKMR01000009">
    <property type="protein sequence ID" value="PYG87848.1"/>
    <property type="molecule type" value="Genomic_DNA"/>
</dbReference>
<dbReference type="AlphaFoldDB" id="A0A318XP62"/>